<dbReference type="Gene3D" id="3.40.630.30">
    <property type="match status" value="1"/>
</dbReference>
<keyword evidence="6" id="KW-0012">Acyltransferase</keyword>
<dbReference type="RefSeq" id="WP_187255194.1">
    <property type="nucleotide sequence ID" value="NZ_JBHULF010000006.1"/>
</dbReference>
<keyword evidence="12" id="KW-1185">Reference proteome</keyword>
<feature type="domain" description="N-acetyltransferase" evidence="10">
    <location>
        <begin position="33"/>
        <end position="189"/>
    </location>
</feature>
<evidence type="ECO:0000256" key="5">
    <source>
        <dbReference type="ARBA" id="ARBA00023136"/>
    </source>
</evidence>
<accession>A0ABR7M4B2</accession>
<evidence type="ECO:0000256" key="7">
    <source>
        <dbReference type="ARBA" id="ARBA00037582"/>
    </source>
</evidence>
<evidence type="ECO:0000313" key="11">
    <source>
        <dbReference type="EMBL" id="MBC6489856.1"/>
    </source>
</evidence>
<evidence type="ECO:0000256" key="3">
    <source>
        <dbReference type="ARBA" id="ARBA00022692"/>
    </source>
</evidence>
<keyword evidence="4" id="KW-1133">Transmembrane helix</keyword>
<evidence type="ECO:0000256" key="8">
    <source>
        <dbReference type="ARBA" id="ARBA00038470"/>
    </source>
</evidence>
<gene>
    <name evidence="11" type="ORF">BC349_02675</name>
</gene>
<comment type="caution">
    <text evidence="11">The sequence shown here is derived from an EMBL/GenBank/DDBJ whole genome shotgun (WGS) entry which is preliminary data.</text>
</comment>
<dbReference type="PANTHER" id="PTHR13947:SF51">
    <property type="entry name" value="N-ACETYLTRANSFERASE 14-RELATED"/>
    <property type="match status" value="1"/>
</dbReference>
<dbReference type="InterPro" id="IPR016181">
    <property type="entry name" value="Acyl_CoA_acyltransferase"/>
</dbReference>
<evidence type="ECO:0000256" key="9">
    <source>
        <dbReference type="ARBA" id="ARBA00040241"/>
    </source>
</evidence>
<evidence type="ECO:0000313" key="12">
    <source>
        <dbReference type="Proteomes" id="UP000765802"/>
    </source>
</evidence>
<keyword evidence="3" id="KW-0812">Transmembrane</keyword>
<dbReference type="EMBL" id="MBUA01000001">
    <property type="protein sequence ID" value="MBC6489856.1"/>
    <property type="molecule type" value="Genomic_DNA"/>
</dbReference>
<comment type="subcellular location">
    <subcellularLocation>
        <location evidence="1">Membrane</location>
    </subcellularLocation>
</comment>
<dbReference type="SUPFAM" id="SSF55729">
    <property type="entry name" value="Acyl-CoA N-acyltransferases (Nat)"/>
    <property type="match status" value="1"/>
</dbReference>
<comment type="function">
    <text evidence="7">Probable acetyltransferase.</text>
</comment>
<dbReference type="PROSITE" id="PS51186">
    <property type="entry name" value="GNAT"/>
    <property type="match status" value="1"/>
</dbReference>
<protein>
    <recommendedName>
        <fullName evidence="9">Probable N-acetyltransferase 14</fullName>
    </recommendedName>
</protein>
<dbReference type="Proteomes" id="UP000765802">
    <property type="component" value="Unassembled WGS sequence"/>
</dbReference>
<sequence>MEPTYFIRPALATEARNDAPAISSICKEGFSYIHASGFVPEDLVAFCESYYSPAAIADDIRMKDRFYLVLEKLKGQLTEKVEKESEIAGCLRLSSPSLQLAKEDPGGIELSRFYISEEHRSGGWGRKMLAMAEARALEMGFKRCWLHVYIPNARAQEFYKSLGYEIKGKETLHYRDSHPVGFVMVKSLRV</sequence>
<dbReference type="PANTHER" id="PTHR13947">
    <property type="entry name" value="GNAT FAMILY N-ACETYLTRANSFERASE"/>
    <property type="match status" value="1"/>
</dbReference>
<proteinExistence type="inferred from homology"/>
<keyword evidence="2" id="KW-0808">Transferase</keyword>
<evidence type="ECO:0000259" key="10">
    <source>
        <dbReference type="PROSITE" id="PS51186"/>
    </source>
</evidence>
<dbReference type="CDD" id="cd04301">
    <property type="entry name" value="NAT_SF"/>
    <property type="match status" value="1"/>
</dbReference>
<dbReference type="InterPro" id="IPR000182">
    <property type="entry name" value="GNAT_dom"/>
</dbReference>
<evidence type="ECO:0000256" key="4">
    <source>
        <dbReference type="ARBA" id="ARBA00022989"/>
    </source>
</evidence>
<organism evidence="11 12">
    <name type="scientific">Flavihumibacter stibioxidans</name>
    <dbReference type="NCBI Taxonomy" id="1834163"/>
    <lineage>
        <taxon>Bacteria</taxon>
        <taxon>Pseudomonadati</taxon>
        <taxon>Bacteroidota</taxon>
        <taxon>Chitinophagia</taxon>
        <taxon>Chitinophagales</taxon>
        <taxon>Chitinophagaceae</taxon>
        <taxon>Flavihumibacter</taxon>
    </lineage>
</organism>
<dbReference type="InterPro" id="IPR050769">
    <property type="entry name" value="NAT_camello-type"/>
</dbReference>
<comment type="similarity">
    <text evidence="8">Belongs to the camello family.</text>
</comment>
<evidence type="ECO:0000256" key="1">
    <source>
        <dbReference type="ARBA" id="ARBA00004370"/>
    </source>
</evidence>
<evidence type="ECO:0000256" key="6">
    <source>
        <dbReference type="ARBA" id="ARBA00023315"/>
    </source>
</evidence>
<evidence type="ECO:0000256" key="2">
    <source>
        <dbReference type="ARBA" id="ARBA00022679"/>
    </source>
</evidence>
<keyword evidence="5" id="KW-0472">Membrane</keyword>
<dbReference type="Pfam" id="PF00583">
    <property type="entry name" value="Acetyltransf_1"/>
    <property type="match status" value="1"/>
</dbReference>
<reference evidence="11 12" key="1">
    <citation type="submission" date="2016-07" db="EMBL/GenBank/DDBJ databases">
        <title>Genome analysis of Flavihumibacter stibioxidans YS-17.</title>
        <authorList>
            <person name="Shi K."/>
            <person name="Han Y."/>
            <person name="Wang G."/>
        </authorList>
    </citation>
    <scope>NUCLEOTIDE SEQUENCE [LARGE SCALE GENOMIC DNA]</scope>
    <source>
        <strain evidence="11 12">YS-17</strain>
    </source>
</reference>
<name>A0ABR7M4B2_9BACT</name>